<evidence type="ECO:0000313" key="3">
    <source>
        <dbReference type="EMBL" id="MYN06766.1"/>
    </source>
</evidence>
<dbReference type="Pfam" id="PF00582">
    <property type="entry name" value="Usp"/>
    <property type="match status" value="1"/>
</dbReference>
<proteinExistence type="inferred from homology"/>
<accession>A0A7X4H8R8</accession>
<protein>
    <submittedName>
        <fullName evidence="3">Universal stress protein</fullName>
    </submittedName>
</protein>
<dbReference type="InterPro" id="IPR006015">
    <property type="entry name" value="Universal_stress_UspA"/>
</dbReference>
<dbReference type="Gene3D" id="3.40.50.12370">
    <property type="match status" value="1"/>
</dbReference>
<dbReference type="CDD" id="cd00293">
    <property type="entry name" value="USP-like"/>
    <property type="match status" value="1"/>
</dbReference>
<comment type="caution">
    <text evidence="3">The sequence shown here is derived from an EMBL/GenBank/DDBJ whole genome shotgun (WGS) entry which is preliminary data.</text>
</comment>
<name>A0A7X4H8R8_9BURK</name>
<gene>
    <name evidence="3" type="ORF">GTP77_05385</name>
</gene>
<sequence>MAYKSILVHAGQSLPAAGRMALAARLALACDAHLTGLACTGLSRYAHAGDVARLPPQAAERLALWRADAHAGLAAFEAAASHCGLMQYAPRLAEDTAEEALLHQAAFHDLLILGASGPDEDPHGVIRDLPQNLLLRCGRPLLLVPGQDAAGMAGLPFRHPLLAWDGSREAARAISDALPLLKMAQTATLLQLNDPHSARGDEPAPAPAMAHYLARHGVRADVRCEHTSGPVGDALAAIAKESGCGLLVMGGYGHRRLTETLLGGVTRTVLGRVPLPVLISH</sequence>
<dbReference type="RefSeq" id="WP_161071161.1">
    <property type="nucleotide sequence ID" value="NZ_CP086370.1"/>
</dbReference>
<dbReference type="InterPro" id="IPR006016">
    <property type="entry name" value="UspA"/>
</dbReference>
<dbReference type="AlphaFoldDB" id="A0A7X4H8R8"/>
<keyword evidence="4" id="KW-1185">Reference proteome</keyword>
<reference evidence="3 4" key="1">
    <citation type="submission" date="2019-12" db="EMBL/GenBank/DDBJ databases">
        <title>Novel species isolated from a subtropical stream in China.</title>
        <authorList>
            <person name="Lu H."/>
        </authorList>
    </citation>
    <scope>NUCLEOTIDE SEQUENCE [LARGE SCALE GENOMIC DNA]</scope>
    <source>
        <strain evidence="3 4">FT127W</strain>
    </source>
</reference>
<dbReference type="PRINTS" id="PR01438">
    <property type="entry name" value="UNVRSLSTRESS"/>
</dbReference>
<evidence type="ECO:0000256" key="1">
    <source>
        <dbReference type="ARBA" id="ARBA00008791"/>
    </source>
</evidence>
<dbReference type="Proteomes" id="UP000450676">
    <property type="component" value="Unassembled WGS sequence"/>
</dbReference>
<dbReference type="EMBL" id="WWCU01000004">
    <property type="protein sequence ID" value="MYN06766.1"/>
    <property type="molecule type" value="Genomic_DNA"/>
</dbReference>
<evidence type="ECO:0000259" key="2">
    <source>
        <dbReference type="Pfam" id="PF00582"/>
    </source>
</evidence>
<evidence type="ECO:0000313" key="4">
    <source>
        <dbReference type="Proteomes" id="UP000450676"/>
    </source>
</evidence>
<dbReference type="SUPFAM" id="SSF52402">
    <property type="entry name" value="Adenine nucleotide alpha hydrolases-like"/>
    <property type="match status" value="2"/>
</dbReference>
<feature type="domain" description="UspA" evidence="2">
    <location>
        <begin position="158"/>
        <end position="279"/>
    </location>
</feature>
<dbReference type="PANTHER" id="PTHR46268">
    <property type="entry name" value="STRESS RESPONSE PROTEIN NHAX"/>
    <property type="match status" value="1"/>
</dbReference>
<dbReference type="PANTHER" id="PTHR46268:SF15">
    <property type="entry name" value="UNIVERSAL STRESS PROTEIN HP_0031"/>
    <property type="match status" value="1"/>
</dbReference>
<comment type="similarity">
    <text evidence="1">Belongs to the universal stress protein A family.</text>
</comment>
<organism evidence="3 4">
    <name type="scientific">Pseudoduganella aquatica</name>
    <dbReference type="NCBI Taxonomy" id="2660641"/>
    <lineage>
        <taxon>Bacteria</taxon>
        <taxon>Pseudomonadati</taxon>
        <taxon>Pseudomonadota</taxon>
        <taxon>Betaproteobacteria</taxon>
        <taxon>Burkholderiales</taxon>
        <taxon>Oxalobacteraceae</taxon>
        <taxon>Telluria group</taxon>
        <taxon>Pseudoduganella</taxon>
    </lineage>
</organism>